<dbReference type="Proteomes" id="UP000056209">
    <property type="component" value="Unassembled WGS sequence"/>
</dbReference>
<dbReference type="PANTHER" id="PTHR19879:SF9">
    <property type="entry name" value="TRANSCRIPTION INITIATION FACTOR TFIID SUBUNIT 5"/>
    <property type="match status" value="1"/>
</dbReference>
<keyword evidence="3" id="KW-1185">Reference proteome</keyword>
<name>A0A117DS58_9DEIO</name>
<feature type="chain" id="PRO_5007147606" evidence="1">
    <location>
        <begin position="20"/>
        <end position="385"/>
    </location>
</feature>
<evidence type="ECO:0000313" key="2">
    <source>
        <dbReference type="EMBL" id="GAQ23805.1"/>
    </source>
</evidence>
<feature type="signal peptide" evidence="1">
    <location>
        <begin position="1"/>
        <end position="19"/>
    </location>
</feature>
<accession>A0A117DS58</accession>
<keyword evidence="1" id="KW-0732">Signal</keyword>
<sequence length="385" mass="41862">MRILTAALVSLALGTLALAAPPLHRSAYLFSHPATRIPLTVGQNQVTAFDPDEGSAVTFAGSSQPHALKLPGKLAWNPRPTPQGVLAAQLDFAKCRVVLWNLSTQKAISTLQGDFKETFGCGRDGTEFVFNSAFTADGKFFLAADHRGASRWDVRTGKRLNVRTGGWYSLDVSPDGKTVALLGEGRRIELWASDFSRRLKALPAQPATCLNFMGARPNWSPDSRLLAFPCNGEVRVWNVQAGGLRRYERAEQNEYAEAPVFSPDSRFLVADEDGAGVEAWDIATGKRVANTGPVKGTQVTAVVVTKQNLVLAVLDDGRLLRLDLQQPGSALQPIQVYDRPQTGATLWPRLTVNAEGTWFAMSSGRGQVKVVPLPLPDDWQTEAKE</sequence>
<evidence type="ECO:0000313" key="3">
    <source>
        <dbReference type="Proteomes" id="UP000056209"/>
    </source>
</evidence>
<reference evidence="3" key="1">
    <citation type="submission" date="2015-11" db="EMBL/GenBank/DDBJ databases">
        <title>Draft Genome Sequence of the Radioresistant Bacterium Deinococcus grandis, Isolated from Freshwater Fish in Japan.</title>
        <authorList>
            <person name="Satoh K."/>
            <person name="Onodera T."/>
            <person name="Omoso K."/>
            <person name="Takeda-Yano K."/>
            <person name="Katayama T."/>
            <person name="Oono Y."/>
            <person name="Narumi I."/>
        </authorList>
    </citation>
    <scope>NUCLEOTIDE SEQUENCE [LARGE SCALE GENOMIC DNA]</scope>
    <source>
        <strain evidence="3">ATCC 43672</strain>
    </source>
</reference>
<comment type="caution">
    <text evidence="2">The sequence shown here is derived from an EMBL/GenBank/DDBJ whole genome shotgun (WGS) entry which is preliminary data.</text>
</comment>
<protein>
    <submittedName>
        <fullName evidence="2">Putative WD-40 repeat protein</fullName>
    </submittedName>
</protein>
<proteinExistence type="predicted"/>
<dbReference type="SUPFAM" id="SSF82171">
    <property type="entry name" value="DPP6 N-terminal domain-like"/>
    <property type="match status" value="1"/>
</dbReference>
<dbReference type="OrthoDB" id="9758793at2"/>
<evidence type="ECO:0000256" key="1">
    <source>
        <dbReference type="SAM" id="SignalP"/>
    </source>
</evidence>
<dbReference type="AlphaFoldDB" id="A0A117DS58"/>
<dbReference type="RefSeq" id="WP_153013962.1">
    <property type="nucleotide sequence ID" value="NZ_BCMS01000005.1"/>
</dbReference>
<organism evidence="2 3">
    <name type="scientific">Deinococcus grandis</name>
    <dbReference type="NCBI Taxonomy" id="57498"/>
    <lineage>
        <taxon>Bacteria</taxon>
        <taxon>Thermotogati</taxon>
        <taxon>Deinococcota</taxon>
        <taxon>Deinococci</taxon>
        <taxon>Deinococcales</taxon>
        <taxon>Deinococcaceae</taxon>
        <taxon>Deinococcus</taxon>
    </lineage>
</organism>
<dbReference type="PANTHER" id="PTHR19879">
    <property type="entry name" value="TRANSCRIPTION INITIATION FACTOR TFIID"/>
    <property type="match status" value="1"/>
</dbReference>
<dbReference type="InterPro" id="IPR015943">
    <property type="entry name" value="WD40/YVTN_repeat-like_dom_sf"/>
</dbReference>
<gene>
    <name evidence="2" type="ORF">DEIGR_330063</name>
</gene>
<dbReference type="Gene3D" id="2.130.10.10">
    <property type="entry name" value="YVTN repeat-like/Quinoprotein amine dehydrogenase"/>
    <property type="match status" value="2"/>
</dbReference>
<dbReference type="EMBL" id="BCMS01000005">
    <property type="protein sequence ID" value="GAQ23805.1"/>
    <property type="molecule type" value="Genomic_DNA"/>
</dbReference>